<dbReference type="AlphaFoldDB" id="A0A7W9CWK0"/>
<organism evidence="1 2">
    <name type="scientific">Rhizobium lentis</name>
    <dbReference type="NCBI Taxonomy" id="1138194"/>
    <lineage>
        <taxon>Bacteria</taxon>
        <taxon>Pseudomonadati</taxon>
        <taxon>Pseudomonadota</taxon>
        <taxon>Alphaproteobacteria</taxon>
        <taxon>Hyphomicrobiales</taxon>
        <taxon>Rhizobiaceae</taxon>
        <taxon>Rhizobium/Agrobacterium group</taxon>
        <taxon>Rhizobium</taxon>
    </lineage>
</organism>
<keyword evidence="2" id="KW-1185">Reference proteome</keyword>
<proteinExistence type="predicted"/>
<name>A0A7W9CWK0_9HYPH</name>
<evidence type="ECO:0000313" key="1">
    <source>
        <dbReference type="EMBL" id="MBB5562515.1"/>
    </source>
</evidence>
<evidence type="ECO:0008006" key="3">
    <source>
        <dbReference type="Google" id="ProtNLM"/>
    </source>
</evidence>
<reference evidence="1 2" key="1">
    <citation type="submission" date="2020-08" db="EMBL/GenBank/DDBJ databases">
        <title>Genomic Encyclopedia of Type Strains, Phase IV (KMG-V): Genome sequencing to study the core and pangenomes of soil and plant-associated prokaryotes.</title>
        <authorList>
            <person name="Whitman W."/>
        </authorList>
    </citation>
    <scope>NUCLEOTIDE SEQUENCE [LARGE SCALE GENOMIC DNA]</scope>
    <source>
        <strain evidence="1 2">SEMIA 4034</strain>
    </source>
</reference>
<dbReference type="RefSeq" id="WP_183934849.1">
    <property type="nucleotide sequence ID" value="NZ_JACHBB010000011.1"/>
</dbReference>
<sequence length="151" mass="16164">MQIERVQELLLTVRNQATARFSGLGIIISDIPCHLPITPLRPKIQLEPSLPTVDALLKVSDQTTEYHDGFHVLSSSLQLQLISQYFSPPIAAVSFPPNDRVVGGRYAAAMFGSTLTGVIATGVVSKSYGIALFVDGTEVFVAAPNIVGSPE</sequence>
<evidence type="ECO:0000313" key="2">
    <source>
        <dbReference type="Proteomes" id="UP000528824"/>
    </source>
</evidence>
<protein>
    <recommendedName>
        <fullName evidence="3">DAC domain-containing protein</fullName>
    </recommendedName>
</protein>
<dbReference type="Proteomes" id="UP000528824">
    <property type="component" value="Unassembled WGS sequence"/>
</dbReference>
<comment type="caution">
    <text evidence="1">The sequence shown here is derived from an EMBL/GenBank/DDBJ whole genome shotgun (WGS) entry which is preliminary data.</text>
</comment>
<accession>A0A7W9CWK0</accession>
<dbReference type="EMBL" id="JACHBC010000009">
    <property type="protein sequence ID" value="MBB5562515.1"/>
    <property type="molecule type" value="Genomic_DNA"/>
</dbReference>
<gene>
    <name evidence="1" type="ORF">GGI59_004204</name>
</gene>